<keyword evidence="1" id="KW-0732">Signal</keyword>
<evidence type="ECO:0000313" key="3">
    <source>
        <dbReference type="Proteomes" id="UP001281305"/>
    </source>
</evidence>
<feature type="signal peptide" evidence="1">
    <location>
        <begin position="1"/>
        <end position="21"/>
    </location>
</feature>
<keyword evidence="3" id="KW-1185">Reference proteome</keyword>
<gene>
    <name evidence="2" type="ORF">RZS32_000060</name>
</gene>
<dbReference type="Proteomes" id="UP001281305">
    <property type="component" value="Chromosome"/>
</dbReference>
<feature type="chain" id="PRO_5045506765" evidence="1">
    <location>
        <begin position="22"/>
        <end position="41"/>
    </location>
</feature>
<accession>A0ABZ2TF11</accession>
<evidence type="ECO:0000256" key="1">
    <source>
        <dbReference type="SAM" id="SignalP"/>
    </source>
</evidence>
<reference evidence="2 3" key="1">
    <citation type="submission" date="2024-02" db="EMBL/GenBank/DDBJ databases">
        <title>Roseovarius strain W115 nov., isolated from a marine algae.</title>
        <authorList>
            <person name="Lee M.W."/>
            <person name="Lee J.K."/>
            <person name="Kim J.M."/>
            <person name="Choi D.G."/>
            <person name="Baek J.H."/>
            <person name="Bayburt H."/>
            <person name="Jung J.J."/>
            <person name="Han D.M."/>
            <person name="Jeon C.O."/>
        </authorList>
    </citation>
    <scope>NUCLEOTIDE SEQUENCE [LARGE SCALE GENOMIC DNA]</scope>
    <source>
        <strain evidence="2 3">W115</strain>
    </source>
</reference>
<dbReference type="RefSeq" id="WP_339106750.1">
    <property type="nucleotide sequence ID" value="NZ_CP146606.1"/>
</dbReference>
<sequence length="41" mass="4056">MSFLKTLAVAGGMLVGAVSMAAASTVSILAEGQGDQETDRA</sequence>
<protein>
    <submittedName>
        <fullName evidence="2">Uncharacterized protein</fullName>
    </submittedName>
</protein>
<proteinExistence type="predicted"/>
<evidence type="ECO:0000313" key="2">
    <source>
        <dbReference type="EMBL" id="WYK18318.1"/>
    </source>
</evidence>
<organism evidence="2 3">
    <name type="scientific">Roseovarius rhodophyticola</name>
    <dbReference type="NCBI Taxonomy" id="3080827"/>
    <lineage>
        <taxon>Bacteria</taxon>
        <taxon>Pseudomonadati</taxon>
        <taxon>Pseudomonadota</taxon>
        <taxon>Alphaproteobacteria</taxon>
        <taxon>Rhodobacterales</taxon>
        <taxon>Roseobacteraceae</taxon>
        <taxon>Roseovarius</taxon>
    </lineage>
</organism>
<dbReference type="EMBL" id="CP146606">
    <property type="protein sequence ID" value="WYK18318.1"/>
    <property type="molecule type" value="Genomic_DNA"/>
</dbReference>
<name>A0ABZ2TF11_9RHOB</name>